<evidence type="ECO:0000313" key="4">
    <source>
        <dbReference type="Proteomes" id="UP000596742"/>
    </source>
</evidence>
<organism evidence="3 4">
    <name type="scientific">Mytilus galloprovincialis</name>
    <name type="common">Mediterranean mussel</name>
    <dbReference type="NCBI Taxonomy" id="29158"/>
    <lineage>
        <taxon>Eukaryota</taxon>
        <taxon>Metazoa</taxon>
        <taxon>Spiralia</taxon>
        <taxon>Lophotrochozoa</taxon>
        <taxon>Mollusca</taxon>
        <taxon>Bivalvia</taxon>
        <taxon>Autobranchia</taxon>
        <taxon>Pteriomorphia</taxon>
        <taxon>Mytilida</taxon>
        <taxon>Mytiloidea</taxon>
        <taxon>Mytilidae</taxon>
        <taxon>Mytilinae</taxon>
        <taxon>Mytilus</taxon>
    </lineage>
</organism>
<gene>
    <name evidence="3" type="ORF">MGAL_10B023902</name>
</gene>
<reference evidence="3" key="1">
    <citation type="submission" date="2018-11" db="EMBL/GenBank/DDBJ databases">
        <authorList>
            <person name="Alioto T."/>
            <person name="Alioto T."/>
        </authorList>
    </citation>
    <scope>NUCLEOTIDE SEQUENCE</scope>
</reference>
<feature type="domain" description="Sulfotransferase" evidence="2">
    <location>
        <begin position="82"/>
        <end position="189"/>
    </location>
</feature>
<comment type="similarity">
    <text evidence="1">Belongs to the WSCD family.</text>
</comment>
<keyword evidence="4" id="KW-1185">Reference proteome</keyword>
<comment type="caution">
    <text evidence="3">The sequence shown here is derived from an EMBL/GenBank/DDBJ whole genome shotgun (WGS) entry which is preliminary data.</text>
</comment>
<dbReference type="InterPro" id="IPR000863">
    <property type="entry name" value="Sulfotransferase_dom"/>
</dbReference>
<evidence type="ECO:0000256" key="1">
    <source>
        <dbReference type="ARBA" id="ARBA00010236"/>
    </source>
</evidence>
<sequence>MNCHPKKIQMSKEKRPVTALLSFPGSGNTWTRHLIEYTSGIATGSVYCDPTLKPVFIGECQVRDVIMIKSHERENDWVKFEKAIVLIRSPYRSIISFFNYNNARNRHKGIAPKAVFDRNFGDFSMTYILDWLTYNLKWLQFKGPTFVLIYEELLQNTVTELKKLNDFLNVTVSDNTYSCLLKNIEGGYRRSYKSLNGTFNPMQYYTGHINKTVENAITKVEKMIAHVTGNNHNIERFTSVFK</sequence>
<dbReference type="PANTHER" id="PTHR45964">
    <property type="entry name" value="WSCD FAMILY MEMBER CG9164"/>
    <property type="match status" value="1"/>
</dbReference>
<dbReference type="InterPro" id="IPR027417">
    <property type="entry name" value="P-loop_NTPase"/>
</dbReference>
<dbReference type="Gene3D" id="3.40.50.300">
    <property type="entry name" value="P-loop containing nucleotide triphosphate hydrolases"/>
    <property type="match status" value="1"/>
</dbReference>
<dbReference type="InterPro" id="IPR051589">
    <property type="entry name" value="Sialate-O-sulfotransferase"/>
</dbReference>
<dbReference type="EMBL" id="UYJE01006990">
    <property type="protein sequence ID" value="VDI50724.1"/>
    <property type="molecule type" value="Genomic_DNA"/>
</dbReference>
<dbReference type="GO" id="GO:0008146">
    <property type="term" value="F:sulfotransferase activity"/>
    <property type="evidence" value="ECO:0007669"/>
    <property type="project" value="InterPro"/>
</dbReference>
<name>A0A8B6FNM1_MYTGA</name>
<protein>
    <recommendedName>
        <fullName evidence="2">Sulfotransferase domain-containing protein</fullName>
    </recommendedName>
</protein>
<dbReference type="OrthoDB" id="5985073at2759"/>
<dbReference type="Pfam" id="PF00685">
    <property type="entry name" value="Sulfotransfer_1"/>
    <property type="match status" value="1"/>
</dbReference>
<evidence type="ECO:0000259" key="2">
    <source>
        <dbReference type="Pfam" id="PF00685"/>
    </source>
</evidence>
<proteinExistence type="inferred from homology"/>
<dbReference type="Proteomes" id="UP000596742">
    <property type="component" value="Unassembled WGS sequence"/>
</dbReference>
<accession>A0A8B6FNM1</accession>
<dbReference type="PANTHER" id="PTHR45964:SF5">
    <property type="entry name" value="WSCD FAMILY MEMBER CG9164"/>
    <property type="match status" value="1"/>
</dbReference>
<dbReference type="AlphaFoldDB" id="A0A8B6FNM1"/>
<evidence type="ECO:0000313" key="3">
    <source>
        <dbReference type="EMBL" id="VDI50724.1"/>
    </source>
</evidence>
<dbReference type="SUPFAM" id="SSF52540">
    <property type="entry name" value="P-loop containing nucleoside triphosphate hydrolases"/>
    <property type="match status" value="1"/>
</dbReference>